<feature type="signal peptide" evidence="12">
    <location>
        <begin position="1"/>
        <end position="26"/>
    </location>
</feature>
<dbReference type="CDD" id="cd03017">
    <property type="entry name" value="PRX_BCP"/>
    <property type="match status" value="1"/>
</dbReference>
<dbReference type="InterPro" id="IPR000866">
    <property type="entry name" value="AhpC/TSA"/>
</dbReference>
<dbReference type="EC" id="1.11.1.24" evidence="2"/>
<keyword evidence="3" id="KW-0575">Peroxidase</keyword>
<comment type="caution">
    <text evidence="14">The sequence shown here is derived from an EMBL/GenBank/DDBJ whole genome shotgun (WGS) entry which is preliminary data.</text>
</comment>
<evidence type="ECO:0000256" key="6">
    <source>
        <dbReference type="ARBA" id="ARBA00023157"/>
    </source>
</evidence>
<evidence type="ECO:0000256" key="12">
    <source>
        <dbReference type="SAM" id="SignalP"/>
    </source>
</evidence>
<evidence type="ECO:0000256" key="10">
    <source>
        <dbReference type="ARBA" id="ARBA00042639"/>
    </source>
</evidence>
<dbReference type="AlphaFoldDB" id="A0A9E5JYF9"/>
<evidence type="ECO:0000313" key="15">
    <source>
        <dbReference type="Proteomes" id="UP000787472"/>
    </source>
</evidence>
<keyword evidence="12" id="KW-0732">Signal</keyword>
<proteinExistence type="inferred from homology"/>
<dbReference type="EMBL" id="JAAONZ010000013">
    <property type="protein sequence ID" value="NHO66971.1"/>
    <property type="molecule type" value="Genomic_DNA"/>
</dbReference>
<feature type="domain" description="Thioredoxin" evidence="13">
    <location>
        <begin position="31"/>
        <end position="178"/>
    </location>
</feature>
<sequence length="182" mass="19939">MLIIRIKNSFLANAVCFLLINLAAIATVQALEVGDPAPDFTLQGSDGKTYSLSDYHGKQAVVLAWFPKAYTSGCTIECKSLAKNGHLIRQYDVSYFMASVDPLEDNQGFAEENDADFPLLSDPEKKVAKAYDVLHLLGFAKRHTFYIGTDGTILKIDSDVTPATSAEDMAATLGQLDIKRRE</sequence>
<organism evidence="14 15">
    <name type="scientific">Pseudomaricurvus hydrocarbonicus</name>
    <dbReference type="NCBI Taxonomy" id="1470433"/>
    <lineage>
        <taxon>Bacteria</taxon>
        <taxon>Pseudomonadati</taxon>
        <taxon>Pseudomonadota</taxon>
        <taxon>Gammaproteobacteria</taxon>
        <taxon>Cellvibrionales</taxon>
        <taxon>Cellvibrionaceae</taxon>
        <taxon>Pseudomaricurvus</taxon>
    </lineage>
</organism>
<dbReference type="PANTHER" id="PTHR42801:SF4">
    <property type="entry name" value="AHPC_TSA FAMILY PROTEIN"/>
    <property type="match status" value="1"/>
</dbReference>
<dbReference type="InterPro" id="IPR036249">
    <property type="entry name" value="Thioredoxin-like_sf"/>
</dbReference>
<evidence type="ECO:0000256" key="4">
    <source>
        <dbReference type="ARBA" id="ARBA00022862"/>
    </source>
</evidence>
<dbReference type="GO" id="GO:0008379">
    <property type="term" value="F:thioredoxin peroxidase activity"/>
    <property type="evidence" value="ECO:0007669"/>
    <property type="project" value="TreeGrafter"/>
</dbReference>
<name>A0A9E5JYF9_9GAMM</name>
<accession>A0A9E5JYF9</accession>
<evidence type="ECO:0000256" key="11">
    <source>
        <dbReference type="ARBA" id="ARBA00049091"/>
    </source>
</evidence>
<evidence type="ECO:0000256" key="9">
    <source>
        <dbReference type="ARBA" id="ARBA00038489"/>
    </source>
</evidence>
<evidence type="ECO:0000256" key="7">
    <source>
        <dbReference type="ARBA" id="ARBA00023284"/>
    </source>
</evidence>
<protein>
    <recommendedName>
        <fullName evidence="2">thioredoxin-dependent peroxiredoxin</fullName>
        <ecNumber evidence="2">1.11.1.24</ecNumber>
    </recommendedName>
    <alternativeName>
        <fullName evidence="8">Thioredoxin peroxidase</fullName>
    </alternativeName>
    <alternativeName>
        <fullName evidence="10">Thioredoxin-dependent peroxiredoxin Bcp</fullName>
    </alternativeName>
</protein>
<keyword evidence="5" id="KW-0560">Oxidoreductase</keyword>
<evidence type="ECO:0000256" key="8">
    <source>
        <dbReference type="ARBA" id="ARBA00032824"/>
    </source>
</evidence>
<gene>
    <name evidence="14" type="ORF">G8770_15580</name>
</gene>
<dbReference type="GO" id="GO:0034599">
    <property type="term" value="P:cellular response to oxidative stress"/>
    <property type="evidence" value="ECO:0007669"/>
    <property type="project" value="TreeGrafter"/>
</dbReference>
<dbReference type="Proteomes" id="UP000787472">
    <property type="component" value="Unassembled WGS sequence"/>
</dbReference>
<comment type="catalytic activity">
    <reaction evidence="11">
        <text>a hydroperoxide + [thioredoxin]-dithiol = an alcohol + [thioredoxin]-disulfide + H2O</text>
        <dbReference type="Rhea" id="RHEA:62620"/>
        <dbReference type="Rhea" id="RHEA-COMP:10698"/>
        <dbReference type="Rhea" id="RHEA-COMP:10700"/>
        <dbReference type="ChEBI" id="CHEBI:15377"/>
        <dbReference type="ChEBI" id="CHEBI:29950"/>
        <dbReference type="ChEBI" id="CHEBI:30879"/>
        <dbReference type="ChEBI" id="CHEBI:35924"/>
        <dbReference type="ChEBI" id="CHEBI:50058"/>
        <dbReference type="EC" id="1.11.1.24"/>
    </reaction>
</comment>
<reference evidence="14" key="1">
    <citation type="submission" date="2020-03" db="EMBL/GenBank/DDBJ databases">
        <authorList>
            <person name="Guo F."/>
        </authorList>
    </citation>
    <scope>NUCLEOTIDE SEQUENCE</scope>
    <source>
        <strain evidence="14">JCM 30134</strain>
    </source>
</reference>
<evidence type="ECO:0000256" key="5">
    <source>
        <dbReference type="ARBA" id="ARBA00023002"/>
    </source>
</evidence>
<feature type="chain" id="PRO_5038450968" description="thioredoxin-dependent peroxiredoxin" evidence="12">
    <location>
        <begin position="27"/>
        <end position="182"/>
    </location>
</feature>
<evidence type="ECO:0000256" key="1">
    <source>
        <dbReference type="ARBA" id="ARBA00003330"/>
    </source>
</evidence>
<keyword evidence="4" id="KW-0049">Antioxidant</keyword>
<keyword evidence="7" id="KW-0676">Redox-active center</keyword>
<dbReference type="Gene3D" id="3.40.30.10">
    <property type="entry name" value="Glutaredoxin"/>
    <property type="match status" value="1"/>
</dbReference>
<evidence type="ECO:0000256" key="2">
    <source>
        <dbReference type="ARBA" id="ARBA00013017"/>
    </source>
</evidence>
<dbReference type="SUPFAM" id="SSF52833">
    <property type="entry name" value="Thioredoxin-like"/>
    <property type="match status" value="1"/>
</dbReference>
<keyword evidence="15" id="KW-1185">Reference proteome</keyword>
<dbReference type="GO" id="GO:0045454">
    <property type="term" value="P:cell redox homeostasis"/>
    <property type="evidence" value="ECO:0007669"/>
    <property type="project" value="TreeGrafter"/>
</dbReference>
<comment type="function">
    <text evidence="1">Thiol-specific peroxidase that catalyzes the reduction of hydrogen peroxide and organic hydroperoxides to water and alcohols, respectively. Plays a role in cell protection against oxidative stress by detoxifying peroxides and as sensor of hydrogen peroxide-mediated signaling events.</text>
</comment>
<dbReference type="Pfam" id="PF00578">
    <property type="entry name" value="AhpC-TSA"/>
    <property type="match status" value="1"/>
</dbReference>
<dbReference type="GO" id="GO:0005737">
    <property type="term" value="C:cytoplasm"/>
    <property type="evidence" value="ECO:0007669"/>
    <property type="project" value="TreeGrafter"/>
</dbReference>
<dbReference type="InterPro" id="IPR013766">
    <property type="entry name" value="Thioredoxin_domain"/>
</dbReference>
<keyword evidence="6" id="KW-1015">Disulfide bond</keyword>
<comment type="similarity">
    <text evidence="9">Belongs to the peroxiredoxin family. BCP/PrxQ subfamily.</text>
</comment>
<evidence type="ECO:0000259" key="13">
    <source>
        <dbReference type="PROSITE" id="PS51352"/>
    </source>
</evidence>
<evidence type="ECO:0000256" key="3">
    <source>
        <dbReference type="ARBA" id="ARBA00022559"/>
    </source>
</evidence>
<dbReference type="InterPro" id="IPR050924">
    <property type="entry name" value="Peroxiredoxin_BCP/PrxQ"/>
</dbReference>
<dbReference type="PROSITE" id="PS51352">
    <property type="entry name" value="THIOREDOXIN_2"/>
    <property type="match status" value="1"/>
</dbReference>
<evidence type="ECO:0000313" key="14">
    <source>
        <dbReference type="EMBL" id="NHO66971.1"/>
    </source>
</evidence>
<dbReference type="PANTHER" id="PTHR42801">
    <property type="entry name" value="THIOREDOXIN-DEPENDENT PEROXIDE REDUCTASE"/>
    <property type="match status" value="1"/>
</dbReference>